<reference evidence="2 3" key="1">
    <citation type="submission" date="2018-08" db="EMBL/GenBank/DDBJ databases">
        <title>Recombination of ecologically and evolutionarily significant loci maintains genetic cohesion in the Pseudomonas syringae species complex.</title>
        <authorList>
            <person name="Dillon M."/>
            <person name="Thakur S."/>
            <person name="Almeida R.N.D."/>
            <person name="Weir B.S."/>
            <person name="Guttman D.S."/>
        </authorList>
    </citation>
    <scope>NUCLEOTIDE SEQUENCE [LARGE SCALE GENOMIC DNA]</scope>
    <source>
        <strain evidence="2 3">ICMP 19074</strain>
    </source>
</reference>
<gene>
    <name evidence="2" type="ORF">ALQ07_05208</name>
</gene>
<feature type="transmembrane region" description="Helical" evidence="1">
    <location>
        <begin position="6"/>
        <end position="26"/>
    </location>
</feature>
<dbReference type="AlphaFoldDB" id="A0A3M4L285"/>
<keyword evidence="1" id="KW-1133">Transmembrane helix</keyword>
<protein>
    <submittedName>
        <fullName evidence="2">Uncharacterized protein</fullName>
    </submittedName>
</protein>
<keyword evidence="1" id="KW-0472">Membrane</keyword>
<evidence type="ECO:0000313" key="3">
    <source>
        <dbReference type="Proteomes" id="UP000273140"/>
    </source>
</evidence>
<sequence>MGMLLLHGWTGVGFAGAIGALIVEITDRIVRYIRAKICAFIR</sequence>
<keyword evidence="1" id="KW-0812">Transmembrane</keyword>
<evidence type="ECO:0000256" key="1">
    <source>
        <dbReference type="SAM" id="Phobius"/>
    </source>
</evidence>
<comment type="caution">
    <text evidence="2">The sequence shown here is derived from an EMBL/GenBank/DDBJ whole genome shotgun (WGS) entry which is preliminary data.</text>
</comment>
<proteinExistence type="predicted"/>
<dbReference type="EMBL" id="RBRB01000104">
    <property type="protein sequence ID" value="RMQ35555.1"/>
    <property type="molecule type" value="Genomic_DNA"/>
</dbReference>
<accession>A0A3M4L285</accession>
<organism evidence="2 3">
    <name type="scientific">Pseudomonas syringae pv. actinidiae</name>
    <dbReference type="NCBI Taxonomy" id="103796"/>
    <lineage>
        <taxon>Bacteria</taxon>
        <taxon>Pseudomonadati</taxon>
        <taxon>Pseudomonadota</taxon>
        <taxon>Gammaproteobacteria</taxon>
        <taxon>Pseudomonadales</taxon>
        <taxon>Pseudomonadaceae</taxon>
        <taxon>Pseudomonas</taxon>
        <taxon>Pseudomonas syringae</taxon>
    </lineage>
</organism>
<dbReference type="Proteomes" id="UP000273140">
    <property type="component" value="Unassembled WGS sequence"/>
</dbReference>
<evidence type="ECO:0000313" key="2">
    <source>
        <dbReference type="EMBL" id="RMQ35555.1"/>
    </source>
</evidence>
<name>A0A3M4L285_PSESF</name>